<sequence length="270" mass="30423">MVANRPTYDPTLFQGAAWYYARYRSKYPQDLFDLLAQRFQLNGSGRLLDLGCGAGLIAIPFASRFEEVVAVDPDADMLAEARVEAEAAKVNHIRWIHARAESITADWGNFRLVTMGRSFHWMQRELVLEKLHPLLEEGGGIVIVKTNEDPWNSSYPWKQAAIASVKRWLGEERRTGQGGQGLWKPLAVTHEEVLAKSGFSKQENLTVTFERTWTIDSYLGYLYSTAFALPSFFGENRAPFEADLRNSLLSVEPSGTFSEQLSATALIAWK</sequence>
<dbReference type="SUPFAM" id="SSF53335">
    <property type="entry name" value="S-adenosyl-L-methionine-dependent methyltransferases"/>
    <property type="match status" value="1"/>
</dbReference>
<dbReference type="AlphaFoldDB" id="A0A0C1N938"/>
<evidence type="ECO:0000259" key="3">
    <source>
        <dbReference type="Pfam" id="PF13649"/>
    </source>
</evidence>
<dbReference type="STRING" id="1479485.DA73_0232490"/>
<dbReference type="EMBL" id="JHEG02000058">
    <property type="protein sequence ID" value="KIE09136.1"/>
    <property type="molecule type" value="Genomic_DNA"/>
</dbReference>
<dbReference type="PANTHER" id="PTHR44942:SF4">
    <property type="entry name" value="METHYLTRANSFERASE TYPE 11 DOMAIN-CONTAINING PROTEIN"/>
    <property type="match status" value="1"/>
</dbReference>
<name>A0A0C1N938_9CYAN</name>
<evidence type="ECO:0000256" key="1">
    <source>
        <dbReference type="ARBA" id="ARBA00022603"/>
    </source>
</evidence>
<evidence type="ECO:0000313" key="5">
    <source>
        <dbReference type="EMBL" id="KIE09136.1"/>
    </source>
</evidence>
<organism evidence="5">
    <name type="scientific">Tolypothrix bouteillei VB521301</name>
    <dbReference type="NCBI Taxonomy" id="1479485"/>
    <lineage>
        <taxon>Bacteria</taxon>
        <taxon>Bacillati</taxon>
        <taxon>Cyanobacteriota</taxon>
        <taxon>Cyanophyceae</taxon>
        <taxon>Nostocales</taxon>
        <taxon>Tolypothrichaceae</taxon>
        <taxon>Tolypothrix</taxon>
    </lineage>
</organism>
<evidence type="ECO:0000256" key="2">
    <source>
        <dbReference type="ARBA" id="ARBA00022679"/>
    </source>
</evidence>
<dbReference type="GO" id="GO:0008168">
    <property type="term" value="F:methyltransferase activity"/>
    <property type="evidence" value="ECO:0007669"/>
    <property type="project" value="UniProtKB-KW"/>
</dbReference>
<dbReference type="Pfam" id="PF13649">
    <property type="entry name" value="Methyltransf_25"/>
    <property type="match status" value="1"/>
</dbReference>
<evidence type="ECO:0000313" key="4">
    <source>
        <dbReference type="EMBL" id="KAF3885144.1"/>
    </source>
</evidence>
<gene>
    <name evidence="5" type="ORF">DA73_0232490</name>
    <name evidence="4" type="ORF">DA73_0400006445</name>
</gene>
<dbReference type="GO" id="GO:0032259">
    <property type="term" value="P:methylation"/>
    <property type="evidence" value="ECO:0007669"/>
    <property type="project" value="UniProtKB-KW"/>
</dbReference>
<feature type="domain" description="Methyltransferase" evidence="3">
    <location>
        <begin position="48"/>
        <end position="139"/>
    </location>
</feature>
<keyword evidence="6" id="KW-1185">Reference proteome</keyword>
<reference evidence="5" key="1">
    <citation type="journal article" date="2015" name="Genome Announc.">
        <title>Draft Genome Sequence of Tolypothrix boutellei Strain VB521301.</title>
        <authorList>
            <person name="Chandrababunaidu M.M."/>
            <person name="Singh D."/>
            <person name="Sen D."/>
            <person name="Bhan S."/>
            <person name="Das S."/>
            <person name="Gupta A."/>
            <person name="Adhikary S.P."/>
            <person name="Tripathy S."/>
        </authorList>
    </citation>
    <scope>NUCLEOTIDE SEQUENCE</scope>
    <source>
        <strain evidence="5">VB521301</strain>
    </source>
</reference>
<protein>
    <submittedName>
        <fullName evidence="4 5">Methyltransferase</fullName>
    </submittedName>
</protein>
<accession>A0A0C1N938</accession>
<dbReference type="InterPro" id="IPR051052">
    <property type="entry name" value="Diverse_substrate_MTase"/>
</dbReference>
<dbReference type="OrthoDB" id="9797252at2"/>
<dbReference type="InterPro" id="IPR041698">
    <property type="entry name" value="Methyltransf_25"/>
</dbReference>
<dbReference type="Gene3D" id="3.40.50.150">
    <property type="entry name" value="Vaccinia Virus protein VP39"/>
    <property type="match status" value="1"/>
</dbReference>
<evidence type="ECO:0000313" key="6">
    <source>
        <dbReference type="Proteomes" id="UP000029738"/>
    </source>
</evidence>
<dbReference type="RefSeq" id="WP_038074501.1">
    <property type="nucleotide sequence ID" value="NZ_JHEG04000001.1"/>
</dbReference>
<dbReference type="CDD" id="cd02440">
    <property type="entry name" value="AdoMet_MTases"/>
    <property type="match status" value="1"/>
</dbReference>
<keyword evidence="2 5" id="KW-0808">Transferase</keyword>
<dbReference type="EMBL" id="JHEG04000001">
    <property type="protein sequence ID" value="KAF3885144.1"/>
    <property type="molecule type" value="Genomic_DNA"/>
</dbReference>
<proteinExistence type="predicted"/>
<dbReference type="InterPro" id="IPR029063">
    <property type="entry name" value="SAM-dependent_MTases_sf"/>
</dbReference>
<comment type="caution">
    <text evidence="5">The sequence shown here is derived from an EMBL/GenBank/DDBJ whole genome shotgun (WGS) entry which is preliminary data.</text>
</comment>
<keyword evidence="1 5" id="KW-0489">Methyltransferase</keyword>
<dbReference type="PANTHER" id="PTHR44942">
    <property type="entry name" value="METHYLTRANSF_11 DOMAIN-CONTAINING PROTEIN"/>
    <property type="match status" value="1"/>
</dbReference>
<reference evidence="4" key="2">
    <citation type="submission" date="2019-11" db="EMBL/GenBank/DDBJ databases">
        <title>Improved Assembly of Tolypothrix boutellei genome.</title>
        <authorList>
            <person name="Sarangi A.N."/>
            <person name="Mukherjee M."/>
            <person name="Ghosh S."/>
            <person name="Singh D."/>
            <person name="Das A."/>
            <person name="Kant S."/>
            <person name="Prusty A."/>
            <person name="Tripathy S."/>
        </authorList>
    </citation>
    <scope>NUCLEOTIDE SEQUENCE</scope>
    <source>
        <strain evidence="4">VB521301</strain>
    </source>
</reference>
<dbReference type="Proteomes" id="UP000029738">
    <property type="component" value="Unassembled WGS sequence"/>
</dbReference>